<accession>A0A1J4KQD6</accession>
<feature type="coiled-coil region" evidence="1">
    <location>
        <begin position="66"/>
        <end position="121"/>
    </location>
</feature>
<evidence type="ECO:0000313" key="3">
    <source>
        <dbReference type="EMBL" id="OHT13503.1"/>
    </source>
</evidence>
<dbReference type="GeneID" id="94833570"/>
<dbReference type="RefSeq" id="XP_068366639.1">
    <property type="nucleotide sequence ID" value="XM_068498866.1"/>
</dbReference>
<evidence type="ECO:0000256" key="2">
    <source>
        <dbReference type="SAM" id="MobiDB-lite"/>
    </source>
</evidence>
<keyword evidence="4" id="KW-1185">Reference proteome</keyword>
<dbReference type="EMBL" id="MLAK01000510">
    <property type="protein sequence ID" value="OHT13503.1"/>
    <property type="molecule type" value="Genomic_DNA"/>
</dbReference>
<reference evidence="3" key="1">
    <citation type="submission" date="2016-10" db="EMBL/GenBank/DDBJ databases">
        <authorList>
            <person name="Benchimol M."/>
            <person name="Almeida L.G."/>
            <person name="Vasconcelos A.T."/>
            <person name="Perreira-Neves A."/>
            <person name="Rosa I.A."/>
            <person name="Tasca T."/>
            <person name="Bogo M.R."/>
            <person name="de Souza W."/>
        </authorList>
    </citation>
    <scope>NUCLEOTIDE SEQUENCE [LARGE SCALE GENOMIC DNA]</scope>
    <source>
        <strain evidence="3">K</strain>
    </source>
</reference>
<organism evidence="3 4">
    <name type="scientific">Tritrichomonas foetus</name>
    <dbReference type="NCBI Taxonomy" id="1144522"/>
    <lineage>
        <taxon>Eukaryota</taxon>
        <taxon>Metamonada</taxon>
        <taxon>Parabasalia</taxon>
        <taxon>Tritrichomonadida</taxon>
        <taxon>Tritrichomonadidae</taxon>
        <taxon>Tritrichomonas</taxon>
    </lineage>
</organism>
<proteinExistence type="predicted"/>
<gene>
    <name evidence="3" type="ORF">TRFO_16250</name>
</gene>
<sequence length="733" mass="86236">MMQTETKYKQEIALIKAQTHIEQKRFHSIHTQTSSEKSISPETEIHENHSSSHSAEEPNEESLSIIHQFQTQIENLGENMKKYEEKIEKERKKNQQYSSVIERLHSVVKQQKRKIVLLKKQINAKNEYSYSQTNQNDTEITEVSINQKEEIEGLKKTLNIYEKILNEQKSDIDKVLNDRNNLIEVIQKQSQYIFKSDSFIDKLESKQKEQIIKIENKPINKSFCKADNDMENIDWSLENFPDDVVQIMKPVAENNCIPINTRTHHVMSIISRYTNNVESSYDNKLSKFKEENQETQKKLSDFVSGILSSLGEKNDLPENEIVDKVSQVSHDNLLLKQKVNELDLSLKVASSKKIDINETPTVKNLNQTIKELKAQNKRRAIEIKECKSAFIECQKKASDEKELLISSNERMKHEIGELQEQYNILHEQYDALVEKIDKIKVVQEEENNEHQKEIENLHEMNAANFDYIIQKSKEDLQRKDEEIAKIQSLLEKTQQKIYHMEESSRMTLEDLDDQTRQKLEKYKAQMEQKMEKAIQEKETEMEHIKEQYEDQINVLRSNISDEETHKKQILEAGEKIKEAEKMISELENKVIKLTYQIQQDNLKFKSDIERLERENKIKDVQQKAKLMSMETNYSIKTDEITQKLLNEKKEFMCFIVQQFNSFYDSTAELNEESVKMAIRGIKRELECQQKREEAIRMLVSAKKGQTTEDALTNMIISLHPKLGEKNHDKPRVM</sequence>
<dbReference type="VEuPathDB" id="TrichDB:TRFO_16250"/>
<feature type="region of interest" description="Disordered" evidence="2">
    <location>
        <begin position="26"/>
        <end position="62"/>
    </location>
</feature>
<comment type="caution">
    <text evidence="3">The sequence shown here is derived from an EMBL/GenBank/DDBJ whole genome shotgun (WGS) entry which is preliminary data.</text>
</comment>
<dbReference type="Proteomes" id="UP000179807">
    <property type="component" value="Unassembled WGS sequence"/>
</dbReference>
<name>A0A1J4KQD6_9EUKA</name>
<feature type="coiled-coil region" evidence="1">
    <location>
        <begin position="362"/>
        <end position="596"/>
    </location>
</feature>
<keyword evidence="1" id="KW-0175">Coiled coil</keyword>
<dbReference type="AlphaFoldDB" id="A0A1J4KQD6"/>
<evidence type="ECO:0000313" key="4">
    <source>
        <dbReference type="Proteomes" id="UP000179807"/>
    </source>
</evidence>
<feature type="compositionally biased region" description="Basic and acidic residues" evidence="2">
    <location>
        <begin position="43"/>
        <end position="56"/>
    </location>
</feature>
<evidence type="ECO:0000256" key="1">
    <source>
        <dbReference type="SAM" id="Coils"/>
    </source>
</evidence>
<protein>
    <submittedName>
        <fullName evidence="3">Uncharacterized protein</fullName>
    </submittedName>
</protein>
<feature type="compositionally biased region" description="Polar residues" evidence="2">
    <location>
        <begin position="29"/>
        <end position="41"/>
    </location>
</feature>
<dbReference type="OrthoDB" id="42561at2759"/>